<evidence type="ECO:0000313" key="2">
    <source>
        <dbReference type="Proteomes" id="UP000050488"/>
    </source>
</evidence>
<comment type="caution">
    <text evidence="1">The sequence shown here is derived from an EMBL/GenBank/DDBJ whole genome shotgun (WGS) entry which is preliminary data.</text>
</comment>
<dbReference type="AlphaFoldDB" id="A0A0Q0UFV9"/>
<accession>A0A0Q0UFV9</accession>
<protein>
    <submittedName>
        <fullName evidence="1">Uncharacterized protein</fullName>
    </submittedName>
</protein>
<dbReference type="PATRIC" id="fig|1544413.3.peg.79"/>
<evidence type="ECO:0000313" key="1">
    <source>
        <dbReference type="EMBL" id="KQB87031.1"/>
    </source>
</evidence>
<organism evidence="1 2">
    <name type="scientific">Corynebacterium lowii</name>
    <dbReference type="NCBI Taxonomy" id="1544413"/>
    <lineage>
        <taxon>Bacteria</taxon>
        <taxon>Bacillati</taxon>
        <taxon>Actinomycetota</taxon>
        <taxon>Actinomycetes</taxon>
        <taxon>Mycobacteriales</taxon>
        <taxon>Corynebacteriaceae</taxon>
        <taxon>Corynebacterium</taxon>
    </lineage>
</organism>
<dbReference type="EMBL" id="LKEV01000001">
    <property type="protein sequence ID" value="KQB87031.1"/>
    <property type="molecule type" value="Genomic_DNA"/>
</dbReference>
<gene>
    <name evidence="1" type="ORF">Clow_00076</name>
</gene>
<dbReference type="Proteomes" id="UP000050488">
    <property type="component" value="Unassembled WGS sequence"/>
</dbReference>
<keyword evidence="2" id="KW-1185">Reference proteome</keyword>
<sequence length="77" mass="8438">MAKPPGNAVAYHSIPDGFRHNKAYPRPALAGNVHTAIVLPHVQDESTGTRTLTMFNSAPELHRRGHFMIRGEHPAST</sequence>
<proteinExistence type="predicted"/>
<reference evidence="1 2" key="1">
    <citation type="submission" date="2015-10" db="EMBL/GenBank/DDBJ databases">
        <title>Corynebacteirum lowii and Corynebacterium oculi species nova, derived from human clinical disease and and emended description of Corynebacterium mastiditis.</title>
        <authorList>
            <person name="Bernard K."/>
            <person name="Pacheco A.L."/>
            <person name="Mcdougall C."/>
            <person name="Burtx T."/>
            <person name="Weibe D."/>
            <person name="Tyler S."/>
            <person name="Olson A.B."/>
            <person name="Cnockaert M."/>
            <person name="Eguchi H."/>
            <person name="Kuwahara T."/>
            <person name="Nakayama-Imaohji H."/>
            <person name="Boudewijins M."/>
            <person name="Van Hoecke F."/>
            <person name="Bernier A.-M."/>
            <person name="Vandamme P."/>
        </authorList>
    </citation>
    <scope>NUCLEOTIDE SEQUENCE [LARGE SCALE GENOMIC DNA]</scope>
    <source>
        <strain evidence="1 2">NML 130206</strain>
    </source>
</reference>
<name>A0A0Q0UFV9_9CORY</name>